<evidence type="ECO:0000313" key="3">
    <source>
        <dbReference type="Proteomes" id="UP000515977"/>
    </source>
</evidence>
<proteinExistence type="predicted"/>
<evidence type="ECO:0000256" key="1">
    <source>
        <dbReference type="SAM" id="Phobius"/>
    </source>
</evidence>
<dbReference type="PANTHER" id="PTHR40278">
    <property type="entry name" value="DNA UTILIZATION PROTEIN HOFN"/>
    <property type="match status" value="1"/>
</dbReference>
<dbReference type="EMBL" id="CP060711">
    <property type="protein sequence ID" value="QNN45635.1"/>
    <property type="molecule type" value="Genomic_DNA"/>
</dbReference>
<dbReference type="RefSeq" id="WP_187569403.1">
    <property type="nucleotide sequence ID" value="NZ_CP060711.1"/>
</dbReference>
<feature type="transmembrane region" description="Helical" evidence="1">
    <location>
        <begin position="212"/>
        <end position="232"/>
    </location>
</feature>
<dbReference type="InterPro" id="IPR052534">
    <property type="entry name" value="Extracell_DNA_Util/SecSys_Comp"/>
</dbReference>
<dbReference type="Pfam" id="PF05137">
    <property type="entry name" value="PilN"/>
    <property type="match status" value="1"/>
</dbReference>
<name>A0A7G9QQL0_9GAMM</name>
<dbReference type="PANTHER" id="PTHR40278:SF1">
    <property type="entry name" value="DNA UTILIZATION PROTEIN HOFN"/>
    <property type="match status" value="1"/>
</dbReference>
<dbReference type="InterPro" id="IPR007813">
    <property type="entry name" value="PilN"/>
</dbReference>
<keyword evidence="1" id="KW-1133">Transmembrane helix</keyword>
<keyword evidence="1" id="KW-0812">Transmembrane</keyword>
<dbReference type="AlphaFoldDB" id="A0A7G9QQL0"/>
<dbReference type="SUPFAM" id="SSF53067">
    <property type="entry name" value="Actin-like ATPase domain"/>
    <property type="match status" value="1"/>
</dbReference>
<gene>
    <name evidence="2" type="ORF">H9L17_10490</name>
</gene>
<protein>
    <submittedName>
        <fullName evidence="2">PilN domain-containing protein</fullName>
    </submittedName>
</protein>
<dbReference type="Proteomes" id="UP000515977">
    <property type="component" value="Chromosome"/>
</dbReference>
<keyword evidence="1" id="KW-0472">Membrane</keyword>
<organism evidence="2 3">
    <name type="scientific">Thermomonas brevis</name>
    <dbReference type="NCBI Taxonomy" id="215691"/>
    <lineage>
        <taxon>Bacteria</taxon>
        <taxon>Pseudomonadati</taxon>
        <taxon>Pseudomonadota</taxon>
        <taxon>Gammaproteobacteria</taxon>
        <taxon>Lysobacterales</taxon>
        <taxon>Lysobacteraceae</taxon>
        <taxon>Thermomonas</taxon>
    </lineage>
</organism>
<dbReference type="InterPro" id="IPR043129">
    <property type="entry name" value="ATPase_NBD"/>
</dbReference>
<sequence>MSAASALRRAWPGSGLRGFLAWWGAGLAAWLPARTRKALATGNDRLLLRADGGELRLRHQRGDELRELAVLPLPLPADTDPLTGVLRDRAAALPRWLLLPASLGLRRPLLLPAAARERLREVLGFEIERQTPFAAADVLFDGRIVRAREDGQLQVELVVVPRRQFEAAAAPLGGLAAKLAGVDLADADGRALGVNLLPPAQRQARRNPWRRWNVVLALAALLALTAGMTQLLDNRKAAAAALQAGMAAREPQARAISARRQRVLDAVEGAAYLRAQRSGRPPTVEVMDALAQRLPDGTYLERLAIDGDQMTLIGLSSQAAALVGKLEGAPQWRAPALSGALQQDPRARMDRFTLVAKLATAQPAAASAAKAAP</sequence>
<dbReference type="KEGG" id="tbv:H9L17_10490"/>
<dbReference type="Gene3D" id="3.30.420.380">
    <property type="match status" value="1"/>
</dbReference>
<reference evidence="2 3" key="1">
    <citation type="submission" date="2020-08" db="EMBL/GenBank/DDBJ databases">
        <title>Genome sequence of Thermomonas brevis KACC 16975T.</title>
        <authorList>
            <person name="Hyun D.-W."/>
            <person name="Bae J.-W."/>
        </authorList>
    </citation>
    <scope>NUCLEOTIDE SEQUENCE [LARGE SCALE GENOMIC DNA]</scope>
    <source>
        <strain evidence="2 3">KACC 16975</strain>
    </source>
</reference>
<keyword evidence="3" id="KW-1185">Reference proteome</keyword>
<accession>A0A7G9QQL0</accession>
<evidence type="ECO:0000313" key="2">
    <source>
        <dbReference type="EMBL" id="QNN45635.1"/>
    </source>
</evidence>